<comment type="caution">
    <text evidence="5">The sequence shown here is derived from an EMBL/GenBank/DDBJ whole genome shotgun (WGS) entry which is preliminary data.</text>
</comment>
<protein>
    <submittedName>
        <fullName evidence="5">Bacteriohemerythrin</fullName>
    </submittedName>
</protein>
<dbReference type="Proteomes" id="UP001595967">
    <property type="component" value="Unassembled WGS sequence"/>
</dbReference>
<dbReference type="PANTHER" id="PTHR37164">
    <property type="entry name" value="BACTERIOHEMERYTHRIN"/>
    <property type="match status" value="1"/>
</dbReference>
<comment type="similarity">
    <text evidence="1">Belongs to the hemerythrin family.</text>
</comment>
<dbReference type="Pfam" id="PF01814">
    <property type="entry name" value="Hemerythrin"/>
    <property type="match status" value="1"/>
</dbReference>
<dbReference type="EMBL" id="JBHSEW010000018">
    <property type="protein sequence ID" value="MFC4623474.1"/>
    <property type="molecule type" value="Genomic_DNA"/>
</dbReference>
<feature type="domain" description="Hemerythrin-like" evidence="4">
    <location>
        <begin position="19"/>
        <end position="131"/>
    </location>
</feature>
<keyword evidence="2" id="KW-0479">Metal-binding</keyword>
<dbReference type="Gene3D" id="1.20.120.50">
    <property type="entry name" value="Hemerythrin-like"/>
    <property type="match status" value="1"/>
</dbReference>
<organism evidence="5 6">
    <name type="scientific">Comamonas nitrativorans</name>
    <dbReference type="NCBI Taxonomy" id="108437"/>
    <lineage>
        <taxon>Bacteria</taxon>
        <taxon>Pseudomonadati</taxon>
        <taxon>Pseudomonadota</taxon>
        <taxon>Betaproteobacteria</taxon>
        <taxon>Burkholderiales</taxon>
        <taxon>Comamonadaceae</taxon>
        <taxon>Comamonas</taxon>
    </lineage>
</organism>
<evidence type="ECO:0000256" key="1">
    <source>
        <dbReference type="ARBA" id="ARBA00010587"/>
    </source>
</evidence>
<sequence>MNTALPAPFVWDDGYLVGHSAMDDTHREFVECLNAVLQAPDDGLLAALDAFAIHAQAHFDEEDHWMRSTHFPPGDCHLDEHAKVLASVNAVREALREDQEGNAAWCRELAQALQDWLPGHVQHLDSALATWLVQRTHGGRPLVLRRKTACTNRF</sequence>
<dbReference type="InterPro" id="IPR050669">
    <property type="entry name" value="Hemerythrin"/>
</dbReference>
<evidence type="ECO:0000256" key="3">
    <source>
        <dbReference type="ARBA" id="ARBA00023004"/>
    </source>
</evidence>
<dbReference type="NCBIfam" id="TIGR02481">
    <property type="entry name" value="hemeryth_dom"/>
    <property type="match status" value="1"/>
</dbReference>
<dbReference type="CDD" id="cd12107">
    <property type="entry name" value="Hemerythrin"/>
    <property type="match status" value="1"/>
</dbReference>
<evidence type="ECO:0000313" key="5">
    <source>
        <dbReference type="EMBL" id="MFC4623474.1"/>
    </source>
</evidence>
<keyword evidence="3" id="KW-0408">Iron</keyword>
<accession>A0ABV9GZ25</accession>
<dbReference type="SUPFAM" id="SSF47188">
    <property type="entry name" value="Hemerythrin-like"/>
    <property type="match status" value="1"/>
</dbReference>
<name>A0ABV9GZ25_9BURK</name>
<dbReference type="InterPro" id="IPR012312">
    <property type="entry name" value="Hemerythrin-like"/>
</dbReference>
<evidence type="ECO:0000313" key="6">
    <source>
        <dbReference type="Proteomes" id="UP001595967"/>
    </source>
</evidence>
<dbReference type="PANTHER" id="PTHR37164:SF1">
    <property type="entry name" value="BACTERIOHEMERYTHRIN"/>
    <property type="match status" value="1"/>
</dbReference>
<keyword evidence="6" id="KW-1185">Reference proteome</keyword>
<gene>
    <name evidence="5" type="ORF">ACFO3A_14850</name>
</gene>
<evidence type="ECO:0000259" key="4">
    <source>
        <dbReference type="Pfam" id="PF01814"/>
    </source>
</evidence>
<dbReference type="InterPro" id="IPR035938">
    <property type="entry name" value="Hemerythrin-like_sf"/>
</dbReference>
<dbReference type="RefSeq" id="WP_377727979.1">
    <property type="nucleotide sequence ID" value="NZ_JBHSEW010000018.1"/>
</dbReference>
<evidence type="ECO:0000256" key="2">
    <source>
        <dbReference type="ARBA" id="ARBA00022723"/>
    </source>
</evidence>
<reference evidence="6" key="1">
    <citation type="journal article" date="2019" name="Int. J. Syst. Evol. Microbiol.">
        <title>The Global Catalogue of Microorganisms (GCM) 10K type strain sequencing project: providing services to taxonomists for standard genome sequencing and annotation.</title>
        <authorList>
            <consortium name="The Broad Institute Genomics Platform"/>
            <consortium name="The Broad Institute Genome Sequencing Center for Infectious Disease"/>
            <person name="Wu L."/>
            <person name="Ma J."/>
        </authorList>
    </citation>
    <scope>NUCLEOTIDE SEQUENCE [LARGE SCALE GENOMIC DNA]</scope>
    <source>
        <strain evidence="6">JCM 11650</strain>
    </source>
</reference>
<dbReference type="InterPro" id="IPR012827">
    <property type="entry name" value="Hemerythrin_metal-bd"/>
</dbReference>
<proteinExistence type="inferred from homology"/>